<gene>
    <name evidence="3" type="ORF">F8M41_012851</name>
</gene>
<sequence>MKFSVILLLVVLSTVNALPRPGYPIAESYPIVGRSESDPKQPDSYPIAGRSESDPKQPDSYPIAERSESNPKQPDSYPIAERSE</sequence>
<dbReference type="Proteomes" id="UP000439903">
    <property type="component" value="Unassembled WGS sequence"/>
</dbReference>
<proteinExistence type="predicted"/>
<evidence type="ECO:0000256" key="2">
    <source>
        <dbReference type="SAM" id="SignalP"/>
    </source>
</evidence>
<comment type="caution">
    <text evidence="3">The sequence shown here is derived from an EMBL/GenBank/DDBJ whole genome shotgun (WGS) entry which is preliminary data.</text>
</comment>
<dbReference type="AlphaFoldDB" id="A0A8H4ASR9"/>
<reference evidence="3 4" key="1">
    <citation type="journal article" date="2019" name="Environ. Microbiol.">
        <title>At the nexus of three kingdoms: the genome of the mycorrhizal fungus Gigaspora margarita provides insights into plant, endobacterial and fungal interactions.</title>
        <authorList>
            <person name="Venice F."/>
            <person name="Ghignone S."/>
            <person name="Salvioli di Fossalunga A."/>
            <person name="Amselem J."/>
            <person name="Novero M."/>
            <person name="Xianan X."/>
            <person name="Sedzielewska Toro K."/>
            <person name="Morin E."/>
            <person name="Lipzen A."/>
            <person name="Grigoriev I.V."/>
            <person name="Henrissat B."/>
            <person name="Martin F.M."/>
            <person name="Bonfante P."/>
        </authorList>
    </citation>
    <scope>NUCLEOTIDE SEQUENCE [LARGE SCALE GENOMIC DNA]</scope>
    <source>
        <strain evidence="3 4">BEG34</strain>
    </source>
</reference>
<evidence type="ECO:0000313" key="4">
    <source>
        <dbReference type="Proteomes" id="UP000439903"/>
    </source>
</evidence>
<feature type="chain" id="PRO_5034834336" evidence="2">
    <location>
        <begin position="18"/>
        <end position="84"/>
    </location>
</feature>
<organism evidence="3 4">
    <name type="scientific">Gigaspora margarita</name>
    <dbReference type="NCBI Taxonomy" id="4874"/>
    <lineage>
        <taxon>Eukaryota</taxon>
        <taxon>Fungi</taxon>
        <taxon>Fungi incertae sedis</taxon>
        <taxon>Mucoromycota</taxon>
        <taxon>Glomeromycotina</taxon>
        <taxon>Glomeromycetes</taxon>
        <taxon>Diversisporales</taxon>
        <taxon>Gigasporaceae</taxon>
        <taxon>Gigaspora</taxon>
    </lineage>
</organism>
<protein>
    <submittedName>
        <fullName evidence="3">Ovarian abundant message protein-like</fullName>
    </submittedName>
</protein>
<evidence type="ECO:0000256" key="1">
    <source>
        <dbReference type="SAM" id="MobiDB-lite"/>
    </source>
</evidence>
<feature type="region of interest" description="Disordered" evidence="1">
    <location>
        <begin position="28"/>
        <end position="84"/>
    </location>
</feature>
<accession>A0A8H4ASR9</accession>
<feature type="signal peptide" evidence="2">
    <location>
        <begin position="1"/>
        <end position="17"/>
    </location>
</feature>
<dbReference type="EMBL" id="WTPW01000262">
    <property type="protein sequence ID" value="KAF0529162.1"/>
    <property type="molecule type" value="Genomic_DNA"/>
</dbReference>
<name>A0A8H4ASR9_GIGMA</name>
<dbReference type="OrthoDB" id="2319634at2759"/>
<keyword evidence="2" id="KW-0732">Signal</keyword>
<keyword evidence="4" id="KW-1185">Reference proteome</keyword>
<evidence type="ECO:0000313" key="3">
    <source>
        <dbReference type="EMBL" id="KAF0529162.1"/>
    </source>
</evidence>